<comment type="pathway">
    <text evidence="1 9">Porphyrin-containing compound metabolism; protoporphyrin-IX biosynthesis; coproporphyrinogen-III from 5-aminolevulinate: step 3/4.</text>
</comment>
<evidence type="ECO:0000256" key="8">
    <source>
        <dbReference type="ARBA" id="ARBA00048617"/>
    </source>
</evidence>
<dbReference type="CDD" id="cd06578">
    <property type="entry name" value="HemD"/>
    <property type="match status" value="1"/>
</dbReference>
<evidence type="ECO:0000256" key="4">
    <source>
        <dbReference type="ARBA" id="ARBA00023239"/>
    </source>
</evidence>
<evidence type="ECO:0000256" key="5">
    <source>
        <dbReference type="ARBA" id="ARBA00023244"/>
    </source>
</evidence>
<dbReference type="EMBL" id="FWFD01000013">
    <property type="protein sequence ID" value="SLM86245.1"/>
    <property type="molecule type" value="Genomic_DNA"/>
</dbReference>
<protein>
    <recommendedName>
        <fullName evidence="7 9">Uroporphyrinogen-III synthase</fullName>
        <ecNumber evidence="3 9">4.2.1.75</ecNumber>
    </recommendedName>
</protein>
<evidence type="ECO:0000256" key="7">
    <source>
        <dbReference type="ARBA" id="ARBA00040167"/>
    </source>
</evidence>
<gene>
    <name evidence="11" type="ORF">FM121_09155</name>
</gene>
<organism evidence="11 12">
    <name type="scientific">Vagococcus fluvialis bH819</name>
    <dbReference type="NCBI Taxonomy" id="1255619"/>
    <lineage>
        <taxon>Bacteria</taxon>
        <taxon>Bacillati</taxon>
        <taxon>Bacillota</taxon>
        <taxon>Bacilli</taxon>
        <taxon>Lactobacillales</taxon>
        <taxon>Enterococcaceae</taxon>
        <taxon>Vagococcus</taxon>
    </lineage>
</organism>
<comment type="similarity">
    <text evidence="2 9">Belongs to the uroporphyrinogen-III synthase family.</text>
</comment>
<name>A0A1X6WPM9_9ENTE</name>
<keyword evidence="4 9" id="KW-0456">Lyase</keyword>
<dbReference type="PANTHER" id="PTHR38042:SF1">
    <property type="entry name" value="UROPORPHYRINOGEN-III SYNTHASE, CHLOROPLASTIC"/>
    <property type="match status" value="1"/>
</dbReference>
<comment type="catalytic activity">
    <reaction evidence="8 9">
        <text>hydroxymethylbilane = uroporphyrinogen III + H2O</text>
        <dbReference type="Rhea" id="RHEA:18965"/>
        <dbReference type="ChEBI" id="CHEBI:15377"/>
        <dbReference type="ChEBI" id="CHEBI:57308"/>
        <dbReference type="ChEBI" id="CHEBI:57845"/>
        <dbReference type="EC" id="4.2.1.75"/>
    </reaction>
</comment>
<feature type="domain" description="Tetrapyrrole biosynthesis uroporphyrinogen III synthase" evidence="10">
    <location>
        <begin position="9"/>
        <end position="196"/>
    </location>
</feature>
<evidence type="ECO:0000313" key="12">
    <source>
        <dbReference type="Proteomes" id="UP000195918"/>
    </source>
</evidence>
<evidence type="ECO:0000256" key="3">
    <source>
        <dbReference type="ARBA" id="ARBA00013109"/>
    </source>
</evidence>
<dbReference type="Pfam" id="PF02602">
    <property type="entry name" value="HEM4"/>
    <property type="match status" value="1"/>
</dbReference>
<dbReference type="UniPathway" id="UPA00251">
    <property type="reaction ID" value="UER00320"/>
</dbReference>
<dbReference type="AlphaFoldDB" id="A0A1X6WPM9"/>
<sequence length="212" mass="24172">MIKTVGLAHELPTETIDWIFFTSPNTIRYLNQGLDLKKIKVASIGKKTSDALRKKGILIDFEPTEAVAEVMSLEWLATQSKKQTVFLPNSTLAREIIPKMLENEAHRVIEKHVYQTFFPSESKAKLKEVFRKKEIMSGIFASPSAWHHFKQVADEEQVDLSEWSFYSIGTITTQAIEKTGEVVSKQSTIYDMSHLYEVILKEIKNNGKIHAS</sequence>
<comment type="function">
    <text evidence="6 9">Catalyzes cyclization of the linear tetrapyrrole, hydroxymethylbilane, to the macrocyclic uroporphyrinogen III.</text>
</comment>
<dbReference type="PANTHER" id="PTHR38042">
    <property type="entry name" value="UROPORPHYRINOGEN-III SYNTHASE, CHLOROPLASTIC"/>
    <property type="match status" value="1"/>
</dbReference>
<dbReference type="Gene3D" id="3.40.50.10090">
    <property type="match status" value="2"/>
</dbReference>
<dbReference type="Proteomes" id="UP000195918">
    <property type="component" value="Unassembled WGS sequence"/>
</dbReference>
<dbReference type="GO" id="GO:0006782">
    <property type="term" value="P:protoporphyrinogen IX biosynthetic process"/>
    <property type="evidence" value="ECO:0007669"/>
    <property type="project" value="UniProtKB-UniRule"/>
</dbReference>
<evidence type="ECO:0000256" key="9">
    <source>
        <dbReference type="RuleBase" id="RU366031"/>
    </source>
</evidence>
<proteinExistence type="inferred from homology"/>
<evidence type="ECO:0000256" key="1">
    <source>
        <dbReference type="ARBA" id="ARBA00004772"/>
    </source>
</evidence>
<dbReference type="InterPro" id="IPR036108">
    <property type="entry name" value="4pyrrol_syn_uPrphyn_synt_sf"/>
</dbReference>
<evidence type="ECO:0000256" key="6">
    <source>
        <dbReference type="ARBA" id="ARBA00037589"/>
    </source>
</evidence>
<evidence type="ECO:0000256" key="2">
    <source>
        <dbReference type="ARBA" id="ARBA00008133"/>
    </source>
</evidence>
<dbReference type="GO" id="GO:0006780">
    <property type="term" value="P:uroporphyrinogen III biosynthetic process"/>
    <property type="evidence" value="ECO:0007669"/>
    <property type="project" value="UniProtKB-UniRule"/>
</dbReference>
<evidence type="ECO:0000313" key="11">
    <source>
        <dbReference type="EMBL" id="SLM86245.1"/>
    </source>
</evidence>
<accession>A0A1X6WPM9</accession>
<reference evidence="12" key="1">
    <citation type="submission" date="2017-02" db="EMBL/GenBank/DDBJ databases">
        <authorList>
            <person name="Dridi B."/>
        </authorList>
    </citation>
    <scope>NUCLEOTIDE SEQUENCE [LARGE SCALE GENOMIC DNA]</scope>
    <source>
        <strain evidence="12">bH819</strain>
    </source>
</reference>
<dbReference type="InterPro" id="IPR003754">
    <property type="entry name" value="4pyrrol_synth_uPrphyn_synth"/>
</dbReference>
<dbReference type="GO" id="GO:0004852">
    <property type="term" value="F:uroporphyrinogen-III synthase activity"/>
    <property type="evidence" value="ECO:0007669"/>
    <property type="project" value="UniProtKB-UniRule"/>
</dbReference>
<dbReference type="InterPro" id="IPR039793">
    <property type="entry name" value="UROS/Hem4"/>
</dbReference>
<dbReference type="SUPFAM" id="SSF69618">
    <property type="entry name" value="HemD-like"/>
    <property type="match status" value="1"/>
</dbReference>
<evidence type="ECO:0000259" key="10">
    <source>
        <dbReference type="Pfam" id="PF02602"/>
    </source>
</evidence>
<keyword evidence="12" id="KW-1185">Reference proteome</keyword>
<keyword evidence="5 9" id="KW-0627">Porphyrin biosynthesis</keyword>
<dbReference type="EC" id="4.2.1.75" evidence="3 9"/>